<protein>
    <submittedName>
        <fullName evidence="1">Uncharacterized protein</fullName>
    </submittedName>
</protein>
<dbReference type="EMBL" id="JAQQAL010000022">
    <property type="protein sequence ID" value="MDC7227077.1"/>
    <property type="molecule type" value="Genomic_DNA"/>
</dbReference>
<dbReference type="Pfam" id="PF17164">
    <property type="entry name" value="DUF5122"/>
    <property type="match status" value="1"/>
</dbReference>
<dbReference type="Proteomes" id="UP001221217">
    <property type="component" value="Unassembled WGS sequence"/>
</dbReference>
<sequence length="514" mass="56664">MKRTILLLTALIIMVGFSACELLSGSPDRDNQNDPGAAEYLDYYVTLTLEPGIDYIGITYDLAGDTPFDEFDEKIEVIYGTDTDINSSNNSSMTSDSNYIEITGLSYGNMYNFWLKCTDEDSDELIFQKHISAMPEAIGKKDDGFATNGKFELGLPYTSSEAYDLTSNSSNEIFIGAGSSSPVISQPIIKLTSDGSYDSSFGISGVFDDGSNENYELVSAMCGEDVVNFLARGNSFDLESYKNSDSRGSAGFQYGVYAAASAENYVYAGGINYDSEFSIVRFDSTIKQSSSLEYSVINADLTDDIVMYSEVIGISYKNEKIYGVGIYETEEMMIYKTFMHAVILDADNMTLLNELEFNADWDDDQERRIQIGTPGPMSRVVIAADNDNNVYIAGAGIISKFSQNGDVFDIDSNWQDSGSRYFVNNYCPEELLVQDNDKILLFTNVWTDIESDPAILEKSIIYRFNNDGTTDTSFGTDGSIENTNFEITGAEVKSDGRIIVSGNEAGAAVVYQYE</sequence>
<gene>
    <name evidence="1" type="ORF">PQJ61_09980</name>
</gene>
<dbReference type="SUPFAM" id="SSF101898">
    <property type="entry name" value="NHL repeat"/>
    <property type="match status" value="1"/>
</dbReference>
<name>A0AAJ1ID27_9SPIO</name>
<evidence type="ECO:0000313" key="1">
    <source>
        <dbReference type="EMBL" id="MDC7227077.1"/>
    </source>
</evidence>
<dbReference type="InterPro" id="IPR013431">
    <property type="entry name" value="Delta_60_rpt"/>
</dbReference>
<proteinExistence type="predicted"/>
<reference evidence="1 2" key="1">
    <citation type="submission" date="2022-12" db="EMBL/GenBank/DDBJ databases">
        <title>Metagenome assembled genome from gulf of manar.</title>
        <authorList>
            <person name="Kohli P."/>
            <person name="Pk S."/>
            <person name="Venkata Ramana C."/>
            <person name="Sasikala C."/>
        </authorList>
    </citation>
    <scope>NUCLEOTIDE SEQUENCE [LARGE SCALE GENOMIC DNA]</scope>
    <source>
        <strain evidence="1">JB008</strain>
    </source>
</reference>
<dbReference type="Gene3D" id="2.80.10.50">
    <property type="match status" value="1"/>
</dbReference>
<dbReference type="AlphaFoldDB" id="A0AAJ1ID27"/>
<evidence type="ECO:0000313" key="2">
    <source>
        <dbReference type="Proteomes" id="UP001221217"/>
    </source>
</evidence>
<comment type="caution">
    <text evidence="1">The sequence shown here is derived from an EMBL/GenBank/DDBJ whole genome shotgun (WGS) entry which is preliminary data.</text>
</comment>
<accession>A0AAJ1ID27</accession>
<dbReference type="PROSITE" id="PS51257">
    <property type="entry name" value="PROKAR_LIPOPROTEIN"/>
    <property type="match status" value="1"/>
</dbReference>
<organism evidence="1 2">
    <name type="scientific">Candidatus Thalassospirochaeta sargassi</name>
    <dbReference type="NCBI Taxonomy" id="3119039"/>
    <lineage>
        <taxon>Bacteria</taxon>
        <taxon>Pseudomonadati</taxon>
        <taxon>Spirochaetota</taxon>
        <taxon>Spirochaetia</taxon>
        <taxon>Spirochaetales</taxon>
        <taxon>Spirochaetaceae</taxon>
        <taxon>Candidatus Thalassospirochaeta</taxon>
    </lineage>
</organism>